<sequence length="182" mass="20884">MVLDVLNGYPFVNWQATNMRQSIVSLFHWFDSSEQMTCYFNHDTLSDLSVTCDGQTFKVHRLILCAHSKYFSKQLNGPWKESSEQVINIQDFDVAMLHFMYNFDYTNVNGTSSMVFEAQIYQIADKYDIDSLKEHAAKKFGAALDVGWPMDDFPLAITVAYTTSPLEDRGLRDLNGNLQSSY</sequence>
<dbReference type="OrthoDB" id="6359816at2759"/>
<dbReference type="InterPro" id="IPR011333">
    <property type="entry name" value="SKP1/BTB/POZ_sf"/>
</dbReference>
<evidence type="ECO:0000313" key="3">
    <source>
        <dbReference type="Proteomes" id="UP000005206"/>
    </source>
</evidence>
<dbReference type="SMART" id="SM00225">
    <property type="entry name" value="BTB"/>
    <property type="match status" value="1"/>
</dbReference>
<evidence type="ECO:0000259" key="1">
    <source>
        <dbReference type="PROSITE" id="PS50097"/>
    </source>
</evidence>
<dbReference type="PANTHER" id="PTHR47843">
    <property type="entry name" value="BTB DOMAIN-CONTAINING PROTEIN-RELATED"/>
    <property type="match status" value="1"/>
</dbReference>
<feature type="domain" description="BTB" evidence="1">
    <location>
        <begin position="46"/>
        <end position="107"/>
    </location>
</feature>
<dbReference type="PANTHER" id="PTHR47843:SF5">
    <property type="entry name" value="BTB_POZ DOMAIN PROTEIN"/>
    <property type="match status" value="1"/>
</dbReference>
<reference evidence="2 3" key="1">
    <citation type="journal article" date="2009" name="PLoS Genet.">
        <title>The genome of Nectria haematococca: contribution of supernumerary chromosomes to gene expansion.</title>
        <authorList>
            <person name="Coleman J.J."/>
            <person name="Rounsley S.D."/>
            <person name="Rodriguez-Carres M."/>
            <person name="Kuo A."/>
            <person name="Wasmann C.C."/>
            <person name="Grimwood J."/>
            <person name="Schmutz J."/>
            <person name="Taga M."/>
            <person name="White G.J."/>
            <person name="Zhou S."/>
            <person name="Schwartz D.C."/>
            <person name="Freitag M."/>
            <person name="Ma L.J."/>
            <person name="Danchin E.G."/>
            <person name="Henrissat B."/>
            <person name="Coutinho P.M."/>
            <person name="Nelson D.R."/>
            <person name="Straney D."/>
            <person name="Napoli C.A."/>
            <person name="Barker B.M."/>
            <person name="Gribskov M."/>
            <person name="Rep M."/>
            <person name="Kroken S."/>
            <person name="Molnar I."/>
            <person name="Rensing C."/>
            <person name="Kennell J.C."/>
            <person name="Zamora J."/>
            <person name="Farman M.L."/>
            <person name="Selker E.U."/>
            <person name="Salamov A."/>
            <person name="Shapiro H."/>
            <person name="Pangilinan J."/>
            <person name="Lindquist E."/>
            <person name="Lamers C."/>
            <person name="Grigoriev I.V."/>
            <person name="Geiser D.M."/>
            <person name="Covert S.F."/>
            <person name="Temporini E."/>
            <person name="Vanetten H.D."/>
        </authorList>
    </citation>
    <scope>NUCLEOTIDE SEQUENCE [LARGE SCALE GENOMIC DNA]</scope>
    <source>
        <strain evidence="3">ATCC MYA-4622 / CBS 123669 / FGSC 9596 / NRRL 45880 / 77-13-4</strain>
    </source>
</reference>
<keyword evidence="3" id="KW-1185">Reference proteome</keyword>
<name>C7ZAX2_FUSV7</name>
<dbReference type="RefSeq" id="XP_003044509.1">
    <property type="nucleotide sequence ID" value="XM_003044463.1"/>
</dbReference>
<dbReference type="SUPFAM" id="SSF54695">
    <property type="entry name" value="POZ domain"/>
    <property type="match status" value="1"/>
</dbReference>
<dbReference type="InParanoid" id="C7ZAX2"/>
<proteinExistence type="predicted"/>
<evidence type="ECO:0000313" key="2">
    <source>
        <dbReference type="EMBL" id="EEU38796.1"/>
    </source>
</evidence>
<dbReference type="Gene3D" id="3.30.710.10">
    <property type="entry name" value="Potassium Channel Kv1.1, Chain A"/>
    <property type="match status" value="1"/>
</dbReference>
<protein>
    <recommendedName>
        <fullName evidence="1">BTB domain-containing protein</fullName>
    </recommendedName>
</protein>
<dbReference type="PROSITE" id="PS50097">
    <property type="entry name" value="BTB"/>
    <property type="match status" value="1"/>
</dbReference>
<dbReference type="KEGG" id="nhe:NECHADRAFT_101136"/>
<dbReference type="Pfam" id="PF00651">
    <property type="entry name" value="BTB"/>
    <property type="match status" value="1"/>
</dbReference>
<dbReference type="Proteomes" id="UP000005206">
    <property type="component" value="Chromosome 7"/>
</dbReference>
<organism evidence="2 3">
    <name type="scientific">Fusarium vanettenii (strain ATCC MYA-4622 / CBS 123669 / FGSC 9596 / NRRL 45880 / 77-13-4)</name>
    <name type="common">Fusarium solani subsp. pisi</name>
    <dbReference type="NCBI Taxonomy" id="660122"/>
    <lineage>
        <taxon>Eukaryota</taxon>
        <taxon>Fungi</taxon>
        <taxon>Dikarya</taxon>
        <taxon>Ascomycota</taxon>
        <taxon>Pezizomycotina</taxon>
        <taxon>Sordariomycetes</taxon>
        <taxon>Hypocreomycetidae</taxon>
        <taxon>Hypocreales</taxon>
        <taxon>Nectriaceae</taxon>
        <taxon>Fusarium</taxon>
        <taxon>Fusarium solani species complex</taxon>
        <taxon>Fusarium vanettenii</taxon>
    </lineage>
</organism>
<dbReference type="STRING" id="660122.C7ZAX2"/>
<dbReference type="VEuPathDB" id="FungiDB:NECHADRAFT_101136"/>
<accession>C7ZAX2</accession>
<dbReference type="AlphaFoldDB" id="C7ZAX2"/>
<dbReference type="HOGENOM" id="CLU_1482381_0_0_1"/>
<dbReference type="GeneID" id="9670703"/>
<dbReference type="InterPro" id="IPR000210">
    <property type="entry name" value="BTB/POZ_dom"/>
</dbReference>
<dbReference type="EMBL" id="GG698914">
    <property type="protein sequence ID" value="EEU38796.1"/>
    <property type="molecule type" value="Genomic_DNA"/>
</dbReference>
<dbReference type="OMA" id="ANLTHEW"/>
<dbReference type="eggNOG" id="ENOG502SQDU">
    <property type="taxonomic scope" value="Eukaryota"/>
</dbReference>
<gene>
    <name evidence="2" type="ORF">NECHADRAFT_101136</name>
</gene>